<keyword evidence="10" id="KW-1185">Reference proteome</keyword>
<protein>
    <submittedName>
        <fullName evidence="9">Nucleoside-binding protein</fullName>
    </submittedName>
</protein>
<sequence length="351" mass="37339">MNNKRLALLTLATGLTTTLVACGSETETKTTEKDAVSAVLVTDVAGVDDKSFNQGSWEALEAWGQSHGLQKGSNGYNYLESNSDSDYVTNLSAAVHAEYDMIFAGGYKLEAALKEVAPSYPESHFAIIDRVVELPNVASITFKDHQSSFLAGVAAGETSKTNKVGFIGGMHGEVIDRFEAGFIAGVKAVNPDAVVEVQYADSFVDAGKGKTMAHAMYSNGIDVIYHASAGVGNGIFSEAKEIVQADPSREVWVIGVDQDQSAEGYIDENRNVTLTSSLKGVGTAITTLCNDAIDGVYHDGEVLVFGLEDEGVAITDGEMTDEVKAKVEEYKAKIISGEQVVPEKVENSENN</sequence>
<comment type="subcellular location">
    <subcellularLocation>
        <location evidence="1">Cell membrane</location>
        <topology evidence="1">Lipid-anchor</topology>
    </subcellularLocation>
</comment>
<reference evidence="9 10" key="1">
    <citation type="submission" date="2016-10" db="EMBL/GenBank/DDBJ databases">
        <authorList>
            <person name="de Groot N.N."/>
        </authorList>
    </citation>
    <scope>NUCLEOTIDE SEQUENCE [LARGE SCALE GENOMIC DNA]</scope>
    <source>
        <strain evidence="9 10">DSM 15827</strain>
    </source>
</reference>
<evidence type="ECO:0000259" key="8">
    <source>
        <dbReference type="Pfam" id="PF02608"/>
    </source>
</evidence>
<evidence type="ECO:0000256" key="2">
    <source>
        <dbReference type="ARBA" id="ARBA00008610"/>
    </source>
</evidence>
<dbReference type="EMBL" id="FOGF01000028">
    <property type="protein sequence ID" value="SER25244.1"/>
    <property type="molecule type" value="Genomic_DNA"/>
</dbReference>
<dbReference type="RefSeq" id="WP_089747152.1">
    <property type="nucleotide sequence ID" value="NZ_FOGF01000028.1"/>
</dbReference>
<dbReference type="SUPFAM" id="SSF53822">
    <property type="entry name" value="Periplasmic binding protein-like I"/>
    <property type="match status" value="1"/>
</dbReference>
<dbReference type="CDD" id="cd06354">
    <property type="entry name" value="PBP1_PrnA-like"/>
    <property type="match status" value="1"/>
</dbReference>
<dbReference type="PROSITE" id="PS51257">
    <property type="entry name" value="PROKAR_LIPOPROTEIN"/>
    <property type="match status" value="1"/>
</dbReference>
<dbReference type="AlphaFoldDB" id="A0A1H9MNF8"/>
<dbReference type="Pfam" id="PF02608">
    <property type="entry name" value="Bmp"/>
    <property type="match status" value="1"/>
</dbReference>
<gene>
    <name evidence="9" type="ORF">SAMN05421767_12829</name>
</gene>
<dbReference type="GO" id="GO:0005886">
    <property type="term" value="C:plasma membrane"/>
    <property type="evidence" value="ECO:0007669"/>
    <property type="project" value="UniProtKB-SubCell"/>
</dbReference>
<comment type="similarity">
    <text evidence="2">Belongs to the BMP lipoprotein family.</text>
</comment>
<dbReference type="STRING" id="137733.SAMN05421767_12829"/>
<keyword evidence="3" id="KW-1003">Cell membrane</keyword>
<evidence type="ECO:0000256" key="3">
    <source>
        <dbReference type="ARBA" id="ARBA00022475"/>
    </source>
</evidence>
<evidence type="ECO:0000256" key="1">
    <source>
        <dbReference type="ARBA" id="ARBA00004193"/>
    </source>
</evidence>
<dbReference type="Proteomes" id="UP000198556">
    <property type="component" value="Unassembled WGS sequence"/>
</dbReference>
<evidence type="ECO:0000313" key="10">
    <source>
        <dbReference type="Proteomes" id="UP000198556"/>
    </source>
</evidence>
<evidence type="ECO:0000256" key="7">
    <source>
        <dbReference type="SAM" id="SignalP"/>
    </source>
</evidence>
<name>A0A1H9MNF8_9LACT</name>
<dbReference type="InterPro" id="IPR050957">
    <property type="entry name" value="BMP_lipoprotein"/>
</dbReference>
<feature type="chain" id="PRO_5039508863" evidence="7">
    <location>
        <begin position="22"/>
        <end position="351"/>
    </location>
</feature>
<keyword evidence="4 7" id="KW-0732">Signal</keyword>
<feature type="domain" description="ABC transporter substrate-binding protein PnrA-like" evidence="8">
    <location>
        <begin position="38"/>
        <end position="343"/>
    </location>
</feature>
<keyword evidence="6" id="KW-0449">Lipoprotein</keyword>
<dbReference type="Gene3D" id="3.40.50.2300">
    <property type="match status" value="2"/>
</dbReference>
<evidence type="ECO:0000313" key="9">
    <source>
        <dbReference type="EMBL" id="SER25244.1"/>
    </source>
</evidence>
<dbReference type="InterPro" id="IPR003760">
    <property type="entry name" value="PnrA-like"/>
</dbReference>
<evidence type="ECO:0000256" key="5">
    <source>
        <dbReference type="ARBA" id="ARBA00023136"/>
    </source>
</evidence>
<evidence type="ECO:0000256" key="6">
    <source>
        <dbReference type="ARBA" id="ARBA00023288"/>
    </source>
</evidence>
<evidence type="ECO:0000256" key="4">
    <source>
        <dbReference type="ARBA" id="ARBA00022729"/>
    </source>
</evidence>
<keyword evidence="5" id="KW-0472">Membrane</keyword>
<accession>A0A1H9MNF8</accession>
<dbReference type="InterPro" id="IPR028082">
    <property type="entry name" value="Peripla_BP_I"/>
</dbReference>
<dbReference type="PANTHER" id="PTHR34296">
    <property type="entry name" value="TRANSCRIPTIONAL ACTIVATOR PROTEIN MED"/>
    <property type="match status" value="1"/>
</dbReference>
<dbReference type="OrthoDB" id="9784230at2"/>
<organism evidence="9 10">
    <name type="scientific">Granulicatella balaenopterae</name>
    <dbReference type="NCBI Taxonomy" id="137733"/>
    <lineage>
        <taxon>Bacteria</taxon>
        <taxon>Bacillati</taxon>
        <taxon>Bacillota</taxon>
        <taxon>Bacilli</taxon>
        <taxon>Lactobacillales</taxon>
        <taxon>Carnobacteriaceae</taxon>
        <taxon>Granulicatella</taxon>
    </lineage>
</organism>
<feature type="signal peptide" evidence="7">
    <location>
        <begin position="1"/>
        <end position="21"/>
    </location>
</feature>
<proteinExistence type="inferred from homology"/>
<dbReference type="PANTHER" id="PTHR34296:SF2">
    <property type="entry name" value="ABC TRANSPORTER GUANOSINE-BINDING PROTEIN NUPN"/>
    <property type="match status" value="1"/>
</dbReference>